<dbReference type="EMBL" id="RVVJ01000005">
    <property type="protein sequence ID" value="MML52933.1"/>
    <property type="molecule type" value="Genomic_DNA"/>
</dbReference>
<sequence length="74" mass="8562">MWRKIYQDALTASQKPPTPEQRLVMFADLRAVLNKAVANTRHNQKAEAMAYVWNWIEAGESQAMSEIKQREKGE</sequence>
<organism evidence="1">
    <name type="scientific">Salmonella enterica I</name>
    <dbReference type="NCBI Taxonomy" id="59201"/>
    <lineage>
        <taxon>Bacteria</taxon>
        <taxon>Pseudomonadati</taxon>
        <taxon>Pseudomonadota</taxon>
        <taxon>Gammaproteobacteria</taxon>
        <taxon>Enterobacterales</taxon>
        <taxon>Enterobacteriaceae</taxon>
        <taxon>Salmonella</taxon>
    </lineage>
</organism>
<reference evidence="1" key="1">
    <citation type="submission" date="2018-09" db="EMBL/GenBank/DDBJ databases">
        <authorList>
            <person name="Ashton P.M."/>
            <person name="Dallman T."/>
            <person name="Nair S."/>
            <person name="De Pinna E."/>
            <person name="Peters T."/>
            <person name="Grant K."/>
        </authorList>
    </citation>
    <scope>NUCLEOTIDE SEQUENCE [LARGE SCALE GENOMIC DNA]</scope>
    <source>
        <strain evidence="1">598938</strain>
    </source>
</reference>
<gene>
    <name evidence="1" type="ORF">D7N80_06375</name>
</gene>
<protein>
    <submittedName>
        <fullName evidence="1">Uncharacterized protein</fullName>
    </submittedName>
</protein>
<proteinExistence type="predicted"/>
<evidence type="ECO:0000313" key="1">
    <source>
        <dbReference type="EMBL" id="MML52933.1"/>
    </source>
</evidence>
<dbReference type="Proteomes" id="UP000885348">
    <property type="component" value="Unassembled WGS sequence"/>
</dbReference>
<name>A0A403QDS6_SALET</name>
<comment type="caution">
    <text evidence="1">The sequence shown here is derived from an EMBL/GenBank/DDBJ whole genome shotgun (WGS) entry which is preliminary data.</text>
</comment>
<dbReference type="AlphaFoldDB" id="A0A403QDS6"/>
<accession>A0A403QDS6</accession>